<gene>
    <name evidence="1" type="ORF">AO498_15420</name>
</gene>
<dbReference type="Proteomes" id="UP000073816">
    <property type="component" value="Chromosome"/>
</dbReference>
<evidence type="ECO:0000313" key="2">
    <source>
        <dbReference type="Proteomes" id="UP000073816"/>
    </source>
</evidence>
<accession>A0A142ERT8</accession>
<reference evidence="1 2" key="2">
    <citation type="journal article" date="2016" name="Genome Announc.">
        <title>Complete Genome Sequence of Algoriphagus sp. Strain M8-2, Isolated from a Brackish Lake.</title>
        <authorList>
            <person name="Muraguchi Y."/>
            <person name="Kushimoto K."/>
            <person name="Ohtsubo Y."/>
            <person name="Suzuki T."/>
            <person name="Dohra H."/>
            <person name="Kimbara K."/>
            <person name="Shintani M."/>
        </authorList>
    </citation>
    <scope>NUCLEOTIDE SEQUENCE [LARGE SCALE GENOMIC DNA]</scope>
    <source>
        <strain evidence="1 2">M8-2</strain>
    </source>
</reference>
<proteinExistence type="predicted"/>
<sequence>MGVYVLPVGWVDAKFSVAKVKLLTLKSGEQACFSESRANFLKDFEVYLGNITRIERFLLDALNFAPKLNDSNVQFL</sequence>
<dbReference type="KEGG" id="alm:AO498_15420"/>
<dbReference type="AlphaFoldDB" id="A0A142ERT8"/>
<dbReference type="EMBL" id="CP012836">
    <property type="protein sequence ID" value="AMQ57843.1"/>
    <property type="molecule type" value="Genomic_DNA"/>
</dbReference>
<evidence type="ECO:0000313" key="1">
    <source>
        <dbReference type="EMBL" id="AMQ57843.1"/>
    </source>
</evidence>
<organism evidence="1 2">
    <name type="scientific">Algoriphagus sanaruensis</name>
    <dbReference type="NCBI Taxonomy" id="1727163"/>
    <lineage>
        <taxon>Bacteria</taxon>
        <taxon>Pseudomonadati</taxon>
        <taxon>Bacteroidota</taxon>
        <taxon>Cytophagia</taxon>
        <taxon>Cytophagales</taxon>
        <taxon>Cyclobacteriaceae</taxon>
        <taxon>Algoriphagus</taxon>
    </lineage>
</organism>
<protein>
    <submittedName>
        <fullName evidence="1">Uncharacterized protein</fullName>
    </submittedName>
</protein>
<keyword evidence="2" id="KW-1185">Reference proteome</keyword>
<reference evidence="2" key="1">
    <citation type="submission" date="2015-09" db="EMBL/GenBank/DDBJ databases">
        <title>Complete sequence of Algoriphagus sp. M8-2.</title>
        <authorList>
            <person name="Shintani M."/>
        </authorList>
    </citation>
    <scope>NUCLEOTIDE SEQUENCE [LARGE SCALE GENOMIC DNA]</scope>
    <source>
        <strain evidence="2">M8-2</strain>
    </source>
</reference>
<dbReference type="STRING" id="1727163.AO498_15420"/>
<name>A0A142ERT8_9BACT</name>